<dbReference type="GO" id="GO:0046047">
    <property type="term" value="P:TTP catabolic process"/>
    <property type="evidence" value="ECO:0007669"/>
    <property type="project" value="TreeGrafter"/>
</dbReference>
<keyword evidence="2" id="KW-0808">Transferase</keyword>
<dbReference type="AlphaFoldDB" id="A0A1Q2SMC0"/>
<dbReference type="GO" id="GO:0047429">
    <property type="term" value="F:nucleoside triphosphate diphosphatase activity"/>
    <property type="evidence" value="ECO:0007669"/>
    <property type="project" value="InterPro"/>
</dbReference>
<dbReference type="InterPro" id="IPR011551">
    <property type="entry name" value="NTP_PyrPHydrolase_MazG"/>
</dbReference>
<dbReference type="OrthoDB" id="9808939at2"/>
<sequence length="143" mass="16344">MNTKSNVDKTISIETVGIFTDISQSQSALIRALKLQNRAAEVGFDWVDIESVFEKIAEELEEVRAEFSSPNKLQEEIGDLIFACINLARHTGVDPETAIHSCNNRFEQRFRYIEQTLHQQGSSLKEASLEEMNKLWEQAKLQE</sequence>
<evidence type="ECO:0000313" key="3">
    <source>
        <dbReference type="Proteomes" id="UP000243679"/>
    </source>
</evidence>
<dbReference type="PANTHER" id="PTHR30522:SF0">
    <property type="entry name" value="NUCLEOSIDE TRIPHOSPHATE PYROPHOSPHOHYDROLASE"/>
    <property type="match status" value="1"/>
</dbReference>
<dbReference type="GO" id="GO:0046081">
    <property type="term" value="P:dUTP catabolic process"/>
    <property type="evidence" value="ECO:0007669"/>
    <property type="project" value="TreeGrafter"/>
</dbReference>
<dbReference type="RefSeq" id="WP_096526852.1">
    <property type="nucleotide sequence ID" value="NZ_AP014836.1"/>
</dbReference>
<accession>A0A1Q2SMC0</accession>
<dbReference type="InterPro" id="IPR004518">
    <property type="entry name" value="MazG-like_dom"/>
</dbReference>
<dbReference type="GO" id="GO:0008168">
    <property type="term" value="F:methyltransferase activity"/>
    <property type="evidence" value="ECO:0007669"/>
    <property type="project" value="UniProtKB-KW"/>
</dbReference>
<name>A0A1Q2SMC0_9GAMM</name>
<keyword evidence="3" id="KW-1185">Reference proteome</keyword>
<dbReference type="Proteomes" id="UP000243679">
    <property type="component" value="Chromosome"/>
</dbReference>
<dbReference type="SUPFAM" id="SSF101386">
    <property type="entry name" value="all-alpha NTP pyrophosphatases"/>
    <property type="match status" value="1"/>
</dbReference>
<dbReference type="PANTHER" id="PTHR30522">
    <property type="entry name" value="NUCLEOSIDE TRIPHOSPHATE PYROPHOSPHOHYDROLASE"/>
    <property type="match status" value="1"/>
</dbReference>
<dbReference type="GO" id="GO:0046061">
    <property type="term" value="P:dATP catabolic process"/>
    <property type="evidence" value="ECO:0007669"/>
    <property type="project" value="TreeGrafter"/>
</dbReference>
<dbReference type="Gene3D" id="1.10.287.1080">
    <property type="entry name" value="MazG-like"/>
    <property type="match status" value="1"/>
</dbReference>
<evidence type="ECO:0000259" key="1">
    <source>
        <dbReference type="Pfam" id="PF03819"/>
    </source>
</evidence>
<dbReference type="GO" id="GO:0046052">
    <property type="term" value="P:UTP catabolic process"/>
    <property type="evidence" value="ECO:0007669"/>
    <property type="project" value="TreeGrafter"/>
</dbReference>
<feature type="domain" description="NTP pyrophosphohydrolase MazG-like" evidence="1">
    <location>
        <begin position="50"/>
        <end position="109"/>
    </location>
</feature>
<dbReference type="GO" id="GO:0006203">
    <property type="term" value="P:dGTP catabolic process"/>
    <property type="evidence" value="ECO:0007669"/>
    <property type="project" value="TreeGrafter"/>
</dbReference>
<dbReference type="FunFam" id="1.10.287.1080:FF:000003">
    <property type="entry name" value="Nucleoside triphosphate pyrophosphohydrolase"/>
    <property type="match status" value="1"/>
</dbReference>
<dbReference type="KEGG" id="ntt:TAO_0925"/>
<gene>
    <name evidence="2" type="ORF">TAO_0925</name>
</gene>
<organism evidence="2 3">
    <name type="scientific">Candidatus Nitrosoglobus terrae</name>
    <dbReference type="NCBI Taxonomy" id="1630141"/>
    <lineage>
        <taxon>Bacteria</taxon>
        <taxon>Pseudomonadati</taxon>
        <taxon>Pseudomonadota</taxon>
        <taxon>Gammaproteobacteria</taxon>
        <taxon>Chromatiales</taxon>
        <taxon>Chromatiaceae</taxon>
        <taxon>Candidatus Nitrosoglobus</taxon>
    </lineage>
</organism>
<proteinExistence type="predicted"/>
<keyword evidence="2" id="KW-0489">Methyltransferase</keyword>
<dbReference type="InterPro" id="IPR048011">
    <property type="entry name" value="NTP-PPase_MazG-like_C"/>
</dbReference>
<dbReference type="EMBL" id="AP014836">
    <property type="protein sequence ID" value="BAW80295.1"/>
    <property type="molecule type" value="Genomic_DNA"/>
</dbReference>
<dbReference type="CDD" id="cd11529">
    <property type="entry name" value="NTP-PPase_MazG_Cterm"/>
    <property type="match status" value="1"/>
</dbReference>
<dbReference type="GO" id="GO:0032259">
    <property type="term" value="P:methylation"/>
    <property type="evidence" value="ECO:0007669"/>
    <property type="project" value="UniProtKB-KW"/>
</dbReference>
<dbReference type="GO" id="GO:0046076">
    <property type="term" value="P:dTTP catabolic process"/>
    <property type="evidence" value="ECO:0007669"/>
    <property type="project" value="TreeGrafter"/>
</dbReference>
<evidence type="ECO:0000313" key="2">
    <source>
        <dbReference type="EMBL" id="BAW80295.1"/>
    </source>
</evidence>
<reference evidence="2 3" key="1">
    <citation type="journal article" date="2017" name="ISME J.">
        <title>An acid-tolerant ammonia-oxidizing ?-proteobacterium from soil.</title>
        <authorList>
            <person name="Hayatsu M."/>
            <person name="Tago K."/>
            <person name="Uchiyama I."/>
            <person name="Toyoda A."/>
            <person name="Wang Y."/>
            <person name="Shimomura Y."/>
            <person name="Okubo T."/>
            <person name="Kurisu F."/>
            <person name="Hirono Y."/>
            <person name="Nonaka K."/>
            <person name="Akiyama H."/>
            <person name="Itoh T."/>
            <person name="Takami H."/>
        </authorList>
    </citation>
    <scope>NUCLEOTIDE SEQUENCE [LARGE SCALE GENOMIC DNA]</scope>
    <source>
        <strain evidence="2 3">TAO100</strain>
    </source>
</reference>
<dbReference type="Pfam" id="PF03819">
    <property type="entry name" value="MazG"/>
    <property type="match status" value="1"/>
</dbReference>
<protein>
    <submittedName>
        <fullName evidence="2">Tetrapyrrole methylase/MazG family protein</fullName>
    </submittedName>
</protein>